<name>A0AB74N4T2_AGGAC</name>
<accession>A0AB74N4T2</accession>
<evidence type="ECO:0000313" key="2">
    <source>
        <dbReference type="EMBL" id="TYA39048.1"/>
    </source>
</evidence>
<dbReference type="Proteomes" id="UP000323012">
    <property type="component" value="Unassembled WGS sequence"/>
</dbReference>
<dbReference type="Pfam" id="PF13460">
    <property type="entry name" value="NAD_binding_10"/>
    <property type="match status" value="1"/>
</dbReference>
<feature type="domain" description="NAD(P)-binding" evidence="1">
    <location>
        <begin position="10"/>
        <end position="52"/>
    </location>
</feature>
<sequence length="56" mass="6120">MINKTIAITGATGQFGAIALDLLKAKSVNVIALVRSPEKFQVRKPANLTIQKWKVK</sequence>
<protein>
    <submittedName>
        <fullName evidence="2">NAD(P)H-binding protein</fullName>
    </submittedName>
</protein>
<dbReference type="Gene3D" id="3.40.50.720">
    <property type="entry name" value="NAD(P)-binding Rossmann-like Domain"/>
    <property type="match status" value="1"/>
</dbReference>
<evidence type="ECO:0000259" key="1">
    <source>
        <dbReference type="Pfam" id="PF13460"/>
    </source>
</evidence>
<reference evidence="2 3" key="1">
    <citation type="submission" date="2019-08" db="EMBL/GenBank/DDBJ databases">
        <title>Whole genome sequencing of Aggregatibacter actinomycetemcomitans cultured from blood stream infections in Denmark reveals a novel phylogenetic lineage expressing serotype a membrane O polysaccharide.</title>
        <authorList>
            <person name="Nedergaard S."/>
            <person name="Kobel C.M."/>
            <person name="Nielsen M.B."/>
            <person name="Moeller R.T."/>
            <person name="Jensen A.B."/>
            <person name="Noerskov-Lauritsen N."/>
        </authorList>
    </citation>
    <scope>NUCLEOTIDE SEQUENCE [LARGE SCALE GENOMIC DNA]</scope>
    <source>
        <strain evidence="2 3">PN_563</strain>
    </source>
</reference>
<evidence type="ECO:0000313" key="3">
    <source>
        <dbReference type="Proteomes" id="UP000323012"/>
    </source>
</evidence>
<dbReference type="EMBL" id="VSED01000012">
    <property type="protein sequence ID" value="TYA39048.1"/>
    <property type="molecule type" value="Genomic_DNA"/>
</dbReference>
<proteinExistence type="predicted"/>
<dbReference type="SUPFAM" id="SSF51735">
    <property type="entry name" value="NAD(P)-binding Rossmann-fold domains"/>
    <property type="match status" value="1"/>
</dbReference>
<comment type="caution">
    <text evidence="2">The sequence shown here is derived from an EMBL/GenBank/DDBJ whole genome shotgun (WGS) entry which is preliminary data.</text>
</comment>
<dbReference type="InterPro" id="IPR036291">
    <property type="entry name" value="NAD(P)-bd_dom_sf"/>
</dbReference>
<organism evidence="2 3">
    <name type="scientific">Aggregatibacter actinomycetemcomitans</name>
    <name type="common">Actinobacillus actinomycetemcomitans</name>
    <name type="synonym">Haemophilus actinomycetemcomitans</name>
    <dbReference type="NCBI Taxonomy" id="714"/>
    <lineage>
        <taxon>Bacteria</taxon>
        <taxon>Pseudomonadati</taxon>
        <taxon>Pseudomonadota</taxon>
        <taxon>Gammaproteobacteria</taxon>
        <taxon>Pasteurellales</taxon>
        <taxon>Pasteurellaceae</taxon>
        <taxon>Aggregatibacter</taxon>
    </lineage>
</organism>
<dbReference type="InterPro" id="IPR016040">
    <property type="entry name" value="NAD(P)-bd_dom"/>
</dbReference>
<dbReference type="AlphaFoldDB" id="A0AB74N4T2"/>
<gene>
    <name evidence="2" type="ORF">FXB79_05765</name>
</gene>
<dbReference type="SMR" id="A0AB74N4T2"/>